<dbReference type="Proteomes" id="UP000215914">
    <property type="component" value="Chromosome 14"/>
</dbReference>
<accession>A0A251SHV0</accession>
<sequence>MFGLDRPTNLYHDLCGKLFCYNIPWRLCLCCLCWNRCSRNFRFGLYIMSHVGLSSQ</sequence>
<gene>
    <name evidence="1" type="ORF">HannXRQ_Chr14g0430191</name>
</gene>
<proteinExistence type="predicted"/>
<dbReference type="AlphaFoldDB" id="A0A251SHV0"/>
<protein>
    <submittedName>
        <fullName evidence="1">Uncharacterized protein</fullName>
    </submittedName>
</protein>
<reference evidence="2" key="1">
    <citation type="journal article" date="2017" name="Nature">
        <title>The sunflower genome provides insights into oil metabolism, flowering and Asterid evolution.</title>
        <authorList>
            <person name="Badouin H."/>
            <person name="Gouzy J."/>
            <person name="Grassa C.J."/>
            <person name="Murat F."/>
            <person name="Staton S.E."/>
            <person name="Cottret L."/>
            <person name="Lelandais-Briere C."/>
            <person name="Owens G.L."/>
            <person name="Carrere S."/>
            <person name="Mayjonade B."/>
            <person name="Legrand L."/>
            <person name="Gill N."/>
            <person name="Kane N.C."/>
            <person name="Bowers J.E."/>
            <person name="Hubner S."/>
            <person name="Bellec A."/>
            <person name="Berard A."/>
            <person name="Berges H."/>
            <person name="Blanchet N."/>
            <person name="Boniface M.C."/>
            <person name="Brunel D."/>
            <person name="Catrice O."/>
            <person name="Chaidir N."/>
            <person name="Claudel C."/>
            <person name="Donnadieu C."/>
            <person name="Faraut T."/>
            <person name="Fievet G."/>
            <person name="Helmstetter N."/>
            <person name="King M."/>
            <person name="Knapp S.J."/>
            <person name="Lai Z."/>
            <person name="Le Paslier M.C."/>
            <person name="Lippi Y."/>
            <person name="Lorenzon L."/>
            <person name="Mandel J.R."/>
            <person name="Marage G."/>
            <person name="Marchand G."/>
            <person name="Marquand E."/>
            <person name="Bret-Mestries E."/>
            <person name="Morien E."/>
            <person name="Nambeesan S."/>
            <person name="Nguyen T."/>
            <person name="Pegot-Espagnet P."/>
            <person name="Pouilly N."/>
            <person name="Raftis F."/>
            <person name="Sallet E."/>
            <person name="Schiex T."/>
            <person name="Thomas J."/>
            <person name="Vandecasteele C."/>
            <person name="Vares D."/>
            <person name="Vear F."/>
            <person name="Vautrin S."/>
            <person name="Crespi M."/>
            <person name="Mangin B."/>
            <person name="Burke J.M."/>
            <person name="Salse J."/>
            <person name="Munos S."/>
            <person name="Vincourt P."/>
            <person name="Rieseberg L.H."/>
            <person name="Langlade N.B."/>
        </authorList>
    </citation>
    <scope>NUCLEOTIDE SEQUENCE [LARGE SCALE GENOMIC DNA]</scope>
    <source>
        <strain evidence="2">cv. SF193</strain>
    </source>
</reference>
<keyword evidence="2" id="KW-1185">Reference proteome</keyword>
<name>A0A251SHV0_HELAN</name>
<evidence type="ECO:0000313" key="2">
    <source>
        <dbReference type="Proteomes" id="UP000215914"/>
    </source>
</evidence>
<dbReference type="InParanoid" id="A0A251SHV0"/>
<evidence type="ECO:0000313" key="1">
    <source>
        <dbReference type="EMBL" id="OTF97040.1"/>
    </source>
</evidence>
<dbReference type="EMBL" id="CM007903">
    <property type="protein sequence ID" value="OTF97040.1"/>
    <property type="molecule type" value="Genomic_DNA"/>
</dbReference>
<organism evidence="1 2">
    <name type="scientific">Helianthus annuus</name>
    <name type="common">Common sunflower</name>
    <dbReference type="NCBI Taxonomy" id="4232"/>
    <lineage>
        <taxon>Eukaryota</taxon>
        <taxon>Viridiplantae</taxon>
        <taxon>Streptophyta</taxon>
        <taxon>Embryophyta</taxon>
        <taxon>Tracheophyta</taxon>
        <taxon>Spermatophyta</taxon>
        <taxon>Magnoliopsida</taxon>
        <taxon>eudicotyledons</taxon>
        <taxon>Gunneridae</taxon>
        <taxon>Pentapetalae</taxon>
        <taxon>asterids</taxon>
        <taxon>campanulids</taxon>
        <taxon>Asterales</taxon>
        <taxon>Asteraceae</taxon>
        <taxon>Asteroideae</taxon>
        <taxon>Heliantheae alliance</taxon>
        <taxon>Heliantheae</taxon>
        <taxon>Helianthus</taxon>
    </lineage>
</organism>